<comment type="caution">
    <text evidence="5">The sequence shown here is derived from an EMBL/GenBank/DDBJ whole genome shotgun (WGS) entry which is preliminary data.</text>
</comment>
<feature type="coiled-coil region" evidence="1">
    <location>
        <begin position="101"/>
        <end position="128"/>
    </location>
</feature>
<evidence type="ECO:0000313" key="5">
    <source>
        <dbReference type="EMBL" id="MEE1889520.1"/>
    </source>
</evidence>
<keyword evidence="6" id="KW-1185">Reference proteome</keyword>
<dbReference type="Proteomes" id="UP001354227">
    <property type="component" value="Unassembled WGS sequence"/>
</dbReference>
<keyword evidence="3" id="KW-1133">Transmembrane helix</keyword>
<feature type="transmembrane region" description="Helical" evidence="3">
    <location>
        <begin position="74"/>
        <end position="99"/>
    </location>
</feature>
<evidence type="ECO:0000256" key="2">
    <source>
        <dbReference type="SAM" id="MobiDB-lite"/>
    </source>
</evidence>
<keyword evidence="1" id="KW-0175">Coiled coil</keyword>
<gene>
    <name evidence="5" type="ORF">V0R62_17795</name>
</gene>
<evidence type="ECO:0000256" key="1">
    <source>
        <dbReference type="SAM" id="Coils"/>
    </source>
</evidence>
<reference evidence="5" key="1">
    <citation type="submission" date="2024-01" db="EMBL/GenBank/DDBJ databases">
        <title>Unpublished Manusciprt.</title>
        <authorList>
            <person name="Duman M."/>
            <person name="Valdes E.G."/>
            <person name="Ajmi N."/>
            <person name="Altun S."/>
            <person name="Saticioglu I.B."/>
        </authorList>
    </citation>
    <scope>NUCLEOTIDE SEQUENCE</scope>
    <source>
        <strain evidence="5">137P</strain>
    </source>
</reference>
<feature type="signal peptide" evidence="4">
    <location>
        <begin position="1"/>
        <end position="20"/>
    </location>
</feature>
<keyword evidence="3" id="KW-0812">Transmembrane</keyword>
<feature type="region of interest" description="Disordered" evidence="2">
    <location>
        <begin position="24"/>
        <end position="43"/>
    </location>
</feature>
<evidence type="ECO:0000313" key="6">
    <source>
        <dbReference type="Proteomes" id="UP001354227"/>
    </source>
</evidence>
<accession>A0ABU7HDX5</accession>
<feature type="compositionally biased region" description="Polar residues" evidence="2">
    <location>
        <begin position="32"/>
        <end position="43"/>
    </location>
</feature>
<feature type="chain" id="PRO_5046001805" evidence="4">
    <location>
        <begin position="21"/>
        <end position="292"/>
    </location>
</feature>
<proteinExistence type="predicted"/>
<evidence type="ECO:0000256" key="4">
    <source>
        <dbReference type="SAM" id="SignalP"/>
    </source>
</evidence>
<keyword evidence="4" id="KW-0732">Signal</keyword>
<sequence>MNTFLRMTLGAIAFSSFMVAAQPSHSPAPPSNTTNLTVQPTQPNTISKQDAELLLIKEQNKMFKDFQSSQQSTVYWALSGIMSFVIILTGLSIFTNFKFYAQDKERLKKDLDSRLSEYRAELNLRTEEYLRESDRISEARNQNLQDRILNQISETRQFMNDIRAELTTEIKNSNTTTLDLEKLTRQRIAFVESTIRDVEVLVWDLRGIPSNMIVTHSQAVSAAIESGSKERVSHMLSQLIRTLEKKYIIPNEPIQSDTLKWLDDCLTKAFEIDPENVEKTRESISRVTVSQS</sequence>
<evidence type="ECO:0000256" key="3">
    <source>
        <dbReference type="SAM" id="Phobius"/>
    </source>
</evidence>
<organism evidence="5 6">
    <name type="scientific">Pseudomonas carassii</name>
    <dbReference type="NCBI Taxonomy" id="3115855"/>
    <lineage>
        <taxon>Bacteria</taxon>
        <taxon>Pseudomonadati</taxon>
        <taxon>Pseudomonadota</taxon>
        <taxon>Gammaproteobacteria</taxon>
        <taxon>Pseudomonadales</taxon>
        <taxon>Pseudomonadaceae</taxon>
        <taxon>Pseudomonas</taxon>
    </lineage>
</organism>
<dbReference type="RefSeq" id="WP_330104673.1">
    <property type="nucleotide sequence ID" value="NZ_JAZDCT010000024.1"/>
</dbReference>
<keyword evidence="3" id="KW-0472">Membrane</keyword>
<name>A0ABU7HDX5_9PSED</name>
<protein>
    <submittedName>
        <fullName evidence="5">Uncharacterized protein</fullName>
    </submittedName>
</protein>
<dbReference type="EMBL" id="JAZDCT010000024">
    <property type="protein sequence ID" value="MEE1889520.1"/>
    <property type="molecule type" value="Genomic_DNA"/>
</dbReference>